<comment type="caution">
    <text evidence="7">The sequence shown here is derived from an EMBL/GenBank/DDBJ whole genome shotgun (WGS) entry which is preliminary data.</text>
</comment>
<keyword evidence="4" id="KW-0418">Kinase</keyword>
<dbReference type="GO" id="GO:0004674">
    <property type="term" value="F:protein serine/threonine kinase activity"/>
    <property type="evidence" value="ECO:0007669"/>
    <property type="project" value="UniProtKB-KW"/>
</dbReference>
<evidence type="ECO:0000256" key="2">
    <source>
        <dbReference type="ARBA" id="ARBA00022679"/>
    </source>
</evidence>
<keyword evidence="1" id="KW-0723">Serine/threonine-protein kinase</keyword>
<dbReference type="EMBL" id="AWUE01018942">
    <property type="protein sequence ID" value="OMO77412.1"/>
    <property type="molecule type" value="Genomic_DNA"/>
</dbReference>
<dbReference type="GO" id="GO:0005524">
    <property type="term" value="F:ATP binding"/>
    <property type="evidence" value="ECO:0007669"/>
    <property type="project" value="UniProtKB-KW"/>
</dbReference>
<feature type="domain" description="S-locus receptor kinase C-terminal" evidence="6">
    <location>
        <begin position="53"/>
        <end position="98"/>
    </location>
</feature>
<gene>
    <name evidence="7" type="ORF">COLO4_25199</name>
</gene>
<evidence type="ECO:0000259" key="6">
    <source>
        <dbReference type="Pfam" id="PF11883"/>
    </source>
</evidence>
<evidence type="ECO:0000256" key="4">
    <source>
        <dbReference type="ARBA" id="ARBA00022777"/>
    </source>
</evidence>
<reference evidence="8" key="1">
    <citation type="submission" date="2013-09" db="EMBL/GenBank/DDBJ databases">
        <title>Corchorus olitorius genome sequencing.</title>
        <authorList>
            <person name="Alam M."/>
            <person name="Haque M.S."/>
            <person name="Islam M.S."/>
            <person name="Emdad E.M."/>
            <person name="Islam M.M."/>
            <person name="Ahmed B."/>
            <person name="Halim A."/>
            <person name="Hossen Q.M.M."/>
            <person name="Hossain M.Z."/>
            <person name="Ahmed R."/>
            <person name="Khan M.M."/>
            <person name="Islam R."/>
            <person name="Rashid M.M."/>
            <person name="Khan S.A."/>
            <person name="Rahman M.S."/>
            <person name="Alam M."/>
            <person name="Yahiya A.S."/>
            <person name="Khan M.S."/>
            <person name="Azam M.S."/>
            <person name="Haque T."/>
            <person name="Lashkar M.Z.H."/>
            <person name="Akhand A.I."/>
            <person name="Morshed G."/>
            <person name="Roy S."/>
            <person name="Uddin K.S."/>
            <person name="Rabeya T."/>
            <person name="Hossain A.S."/>
            <person name="Chowdhury A."/>
            <person name="Snigdha A.R."/>
            <person name="Mortoza M.S."/>
            <person name="Matin S.A."/>
            <person name="Hoque S.M.E."/>
            <person name="Islam M.K."/>
            <person name="Roy D.K."/>
            <person name="Haider R."/>
            <person name="Moosa M.M."/>
            <person name="Elias S.M."/>
            <person name="Hasan A.M."/>
            <person name="Jahan S."/>
            <person name="Shafiuddin M."/>
            <person name="Mahmood N."/>
            <person name="Shommy N.S."/>
        </authorList>
    </citation>
    <scope>NUCLEOTIDE SEQUENCE [LARGE SCALE GENOMIC DNA]</scope>
    <source>
        <strain evidence="8">cv. O-4</strain>
    </source>
</reference>
<evidence type="ECO:0000256" key="5">
    <source>
        <dbReference type="ARBA" id="ARBA00022840"/>
    </source>
</evidence>
<dbReference type="Proteomes" id="UP000187203">
    <property type="component" value="Unassembled WGS sequence"/>
</dbReference>
<dbReference type="InterPro" id="IPR021820">
    <property type="entry name" value="S-locus_recpt_kinase_C"/>
</dbReference>
<proteinExistence type="predicted"/>
<dbReference type="Pfam" id="PF11883">
    <property type="entry name" value="DUF3403"/>
    <property type="match status" value="1"/>
</dbReference>
<keyword evidence="5" id="KW-0067">ATP-binding</keyword>
<evidence type="ECO:0000313" key="8">
    <source>
        <dbReference type="Proteomes" id="UP000187203"/>
    </source>
</evidence>
<organism evidence="7 8">
    <name type="scientific">Corchorus olitorius</name>
    <dbReference type="NCBI Taxonomy" id="93759"/>
    <lineage>
        <taxon>Eukaryota</taxon>
        <taxon>Viridiplantae</taxon>
        <taxon>Streptophyta</taxon>
        <taxon>Embryophyta</taxon>
        <taxon>Tracheophyta</taxon>
        <taxon>Spermatophyta</taxon>
        <taxon>Magnoliopsida</taxon>
        <taxon>eudicotyledons</taxon>
        <taxon>Gunneridae</taxon>
        <taxon>Pentapetalae</taxon>
        <taxon>rosids</taxon>
        <taxon>malvids</taxon>
        <taxon>Malvales</taxon>
        <taxon>Malvaceae</taxon>
        <taxon>Grewioideae</taxon>
        <taxon>Apeibeae</taxon>
        <taxon>Corchorus</taxon>
    </lineage>
</organism>
<dbReference type="AlphaFoldDB" id="A0A1R3I481"/>
<dbReference type="GO" id="GO:0005886">
    <property type="term" value="C:plasma membrane"/>
    <property type="evidence" value="ECO:0007669"/>
    <property type="project" value="TreeGrafter"/>
</dbReference>
<dbReference type="PANTHER" id="PTHR27002">
    <property type="entry name" value="RECEPTOR-LIKE SERINE/THREONINE-PROTEIN KINASE SD1-8"/>
    <property type="match status" value="1"/>
</dbReference>
<dbReference type="STRING" id="93759.A0A1R3I481"/>
<evidence type="ECO:0000256" key="3">
    <source>
        <dbReference type="ARBA" id="ARBA00022741"/>
    </source>
</evidence>
<accession>A0A1R3I481</accession>
<evidence type="ECO:0000256" key="1">
    <source>
        <dbReference type="ARBA" id="ARBA00022527"/>
    </source>
</evidence>
<protein>
    <recommendedName>
        <fullName evidence="6">S-locus receptor kinase C-terminal domain-containing protein</fullName>
    </recommendedName>
</protein>
<dbReference type="Gene3D" id="1.10.510.10">
    <property type="entry name" value="Transferase(Phosphotransferase) domain 1"/>
    <property type="match status" value="1"/>
</dbReference>
<name>A0A1R3I481_9ROSI</name>
<keyword evidence="8" id="KW-1185">Reference proteome</keyword>
<dbReference type="OrthoDB" id="4062651at2759"/>
<keyword evidence="3" id="KW-0547">Nucleotide-binding</keyword>
<sequence length="98" mass="10998">MWQESKEMEFMDEALATDSFSSEVKRCSHVGLLCVQDHAENRPTMSEVVFMLSSETELPKPKQPTFTFQNALNSTGPNSKSDRIWSVNEVTGSVLVGR</sequence>
<keyword evidence="2" id="KW-0808">Transferase</keyword>
<dbReference type="PANTHER" id="PTHR27002:SF950">
    <property type="entry name" value="PROTEIN KINASE DOMAIN-CONTAINING PROTEIN"/>
    <property type="match status" value="1"/>
</dbReference>
<evidence type="ECO:0000313" key="7">
    <source>
        <dbReference type="EMBL" id="OMO77412.1"/>
    </source>
</evidence>